<organism evidence="2 3">
    <name type="scientific">Deinococcus gobiensis (strain DSM 21396 / JCM 16679 / CGMCC 1.7299 / I-0)</name>
    <dbReference type="NCBI Taxonomy" id="745776"/>
    <lineage>
        <taxon>Bacteria</taxon>
        <taxon>Thermotogati</taxon>
        <taxon>Deinococcota</taxon>
        <taxon>Deinococci</taxon>
        <taxon>Deinococcales</taxon>
        <taxon>Deinococcaceae</taxon>
        <taxon>Deinococcus</taxon>
    </lineage>
</organism>
<dbReference type="KEGG" id="dgo:DGo_PB0466"/>
<evidence type="ECO:0000313" key="3">
    <source>
        <dbReference type="Proteomes" id="UP000007575"/>
    </source>
</evidence>
<protein>
    <submittedName>
        <fullName evidence="2">Uncharacterized protein</fullName>
    </submittedName>
</protein>
<evidence type="ECO:0000313" key="2">
    <source>
        <dbReference type="EMBL" id="AFD27735.1"/>
    </source>
</evidence>
<feature type="compositionally biased region" description="Basic and acidic residues" evidence="1">
    <location>
        <begin position="126"/>
        <end position="141"/>
    </location>
</feature>
<dbReference type="OrthoDB" id="73115at2"/>
<gene>
    <name evidence="2" type="ordered locus">DGo_PB0466</name>
</gene>
<sequence length="141" mass="15208">MANHLTLAPDLHELLARHCDPVVREVAEEARDFLREKLSGPGSGIQHPDLPNPSSLPGEYPAEQSGDLLACIGAEQVGPSLYDVGALNSVAPVPVEAWALEYPEPPSSPVSRQTAHGARPWLSKALGDEELHDRLRARAQQ</sequence>
<keyword evidence="3" id="KW-1185">Reference proteome</keyword>
<name>H8H2I8_DEIGI</name>
<feature type="region of interest" description="Disordered" evidence="1">
    <location>
        <begin position="34"/>
        <end position="62"/>
    </location>
</feature>
<evidence type="ECO:0000256" key="1">
    <source>
        <dbReference type="SAM" id="MobiDB-lite"/>
    </source>
</evidence>
<dbReference type="EMBL" id="CP002193">
    <property type="protein sequence ID" value="AFD27735.1"/>
    <property type="molecule type" value="Genomic_DNA"/>
</dbReference>
<reference evidence="2 3" key="1">
    <citation type="journal article" date="2012" name="PLoS ONE">
        <title>Genome sequence and transcriptome analysis of the radioresistant bacterium Deinococcus gobiensis: insights into the extreme environmental adaptations.</title>
        <authorList>
            <person name="Yuan M."/>
            <person name="Chen M."/>
            <person name="Zhang W."/>
            <person name="Lu W."/>
            <person name="Wang J."/>
            <person name="Yang M."/>
            <person name="Zhao P."/>
            <person name="Tang R."/>
            <person name="Li X."/>
            <person name="Hao Y."/>
            <person name="Zhou Z."/>
            <person name="Zhan Y."/>
            <person name="Yu H."/>
            <person name="Teng C."/>
            <person name="Yan Y."/>
            <person name="Ping S."/>
            <person name="Wang Y."/>
            <person name="Lin M."/>
        </authorList>
    </citation>
    <scope>NUCLEOTIDE SEQUENCE [LARGE SCALE GENOMIC DNA]</scope>
    <source>
        <strain evidence="3">DSM 21396 / JCM 16679 / CGMCC 1.7299 / I-0</strain>
        <plasmid evidence="2">P2</plasmid>
    </source>
</reference>
<feature type="region of interest" description="Disordered" evidence="1">
    <location>
        <begin position="101"/>
        <end position="141"/>
    </location>
</feature>
<accession>H8H2I8</accession>
<dbReference type="AlphaFoldDB" id="H8H2I8"/>
<dbReference type="Proteomes" id="UP000007575">
    <property type="component" value="Plasmid P2"/>
</dbReference>
<keyword evidence="2" id="KW-0614">Plasmid</keyword>
<dbReference type="PATRIC" id="fig|745776.4.peg.3755"/>
<dbReference type="RefSeq" id="WP_014686827.1">
    <property type="nucleotide sequence ID" value="NC_017791.1"/>
</dbReference>
<dbReference type="HOGENOM" id="CLU_1783694_0_0_0"/>
<proteinExistence type="predicted"/>
<geneLocation type="plasmid" evidence="2 3">
    <name>P2</name>
</geneLocation>